<sequence length="427" mass="47261">MDTPGPSMLVALVLLLAFSAFFSASETAISSINKIRVKNRAEEGDKKAAVALKNAEDYDKTLSAILIGNNVVNLTLSSIATLVATALLGDAGAAVATVVTTVLVLIFGEILPKSYAKDNAERVAFATARPLSWIKFIFTPLVWLFVQIKRVFTGRRSSELNVQPSVTEDELKTIVDTVEDEGVLSPQETGIIQSAIDFDDTTVQEILVPRVDMLAVDVDAPLEEVLASCVDEGFSRIPVYEGSIDNVIGILYAKDVLECMVKRRPVAVRALMRPVLYVYRTKHINALLAEFRREKQHMAVVTDDYGGVMGLVTMEDILEELVGEIWDETDREEPPVRRLSDHCWEVAGEQNVEDFFEEIGFEDRDFECSYSTVAGWALEVLEHIPAEGESFTYKDLKVTVEKMEDQRIAQLRVERAAPPAPGQENDG</sequence>
<dbReference type="SUPFAM" id="SSF56176">
    <property type="entry name" value="FAD-binding/transporter-associated domain-like"/>
    <property type="match status" value="1"/>
</dbReference>
<protein>
    <submittedName>
        <fullName evidence="13">HlyC/CorC family transporter</fullName>
    </submittedName>
</protein>
<dbReference type="InterPro" id="IPR005170">
    <property type="entry name" value="Transptr-assoc_dom"/>
</dbReference>
<keyword evidence="4" id="KW-0677">Repeat</keyword>
<dbReference type="SMART" id="SM01091">
    <property type="entry name" value="CorC_HlyC"/>
    <property type="match status" value="1"/>
</dbReference>
<dbReference type="InterPro" id="IPR016169">
    <property type="entry name" value="FAD-bd_PCMH_sub2"/>
</dbReference>
<evidence type="ECO:0000259" key="11">
    <source>
        <dbReference type="PROSITE" id="PS51371"/>
    </source>
</evidence>
<comment type="subcellular location">
    <subcellularLocation>
        <location evidence="1">Membrane</location>
        <topology evidence="1">Multi-pass membrane protein</topology>
    </subcellularLocation>
</comment>
<dbReference type="AlphaFoldDB" id="A0A923I8C3"/>
<dbReference type="PANTHER" id="PTHR22777">
    <property type="entry name" value="HEMOLYSIN-RELATED"/>
    <property type="match status" value="1"/>
</dbReference>
<accession>A0A923I8C3</accession>
<dbReference type="GO" id="GO:0005886">
    <property type="term" value="C:plasma membrane"/>
    <property type="evidence" value="ECO:0007669"/>
    <property type="project" value="TreeGrafter"/>
</dbReference>
<feature type="transmembrane region" description="Helical" evidence="10">
    <location>
        <begin position="131"/>
        <end position="148"/>
    </location>
</feature>
<dbReference type="InterPro" id="IPR046342">
    <property type="entry name" value="CBS_dom_sf"/>
</dbReference>
<evidence type="ECO:0000256" key="1">
    <source>
        <dbReference type="ARBA" id="ARBA00004141"/>
    </source>
</evidence>
<proteinExistence type="inferred from homology"/>
<evidence type="ECO:0000256" key="3">
    <source>
        <dbReference type="ARBA" id="ARBA00022692"/>
    </source>
</evidence>
<evidence type="ECO:0000256" key="9">
    <source>
        <dbReference type="PROSITE-ProRule" id="PRU01193"/>
    </source>
</evidence>
<keyword evidence="5 9" id="KW-1133">Transmembrane helix</keyword>
<name>A0A923I8C3_9FIRM</name>
<dbReference type="SUPFAM" id="SSF54631">
    <property type="entry name" value="CBS-domain pair"/>
    <property type="match status" value="1"/>
</dbReference>
<evidence type="ECO:0000313" key="13">
    <source>
        <dbReference type="EMBL" id="MBC5582145.1"/>
    </source>
</evidence>
<evidence type="ECO:0000256" key="5">
    <source>
        <dbReference type="ARBA" id="ARBA00022989"/>
    </source>
</evidence>
<keyword evidence="14" id="KW-1185">Reference proteome</keyword>
<dbReference type="FunFam" id="3.10.580.10:FF:000002">
    <property type="entry name" value="Magnesium/cobalt efflux protein CorC"/>
    <property type="match status" value="1"/>
</dbReference>
<feature type="domain" description="CNNM transmembrane" evidence="12">
    <location>
        <begin position="1"/>
        <end position="188"/>
    </location>
</feature>
<dbReference type="Proteomes" id="UP000659630">
    <property type="component" value="Unassembled WGS sequence"/>
</dbReference>
<keyword evidence="7 9" id="KW-0472">Membrane</keyword>
<dbReference type="PROSITE" id="PS51846">
    <property type="entry name" value="CNNM"/>
    <property type="match status" value="1"/>
</dbReference>
<dbReference type="InterPro" id="IPR044751">
    <property type="entry name" value="Ion_transp-like_CBS"/>
</dbReference>
<reference evidence="13" key="1">
    <citation type="submission" date="2020-08" db="EMBL/GenBank/DDBJ databases">
        <title>Genome public.</title>
        <authorList>
            <person name="Liu C."/>
            <person name="Sun Q."/>
        </authorList>
    </citation>
    <scope>NUCLEOTIDE SEQUENCE</scope>
    <source>
        <strain evidence="13">BX8</strain>
    </source>
</reference>
<dbReference type="Pfam" id="PF01595">
    <property type="entry name" value="CNNM"/>
    <property type="match status" value="1"/>
</dbReference>
<dbReference type="RefSeq" id="WP_186888492.1">
    <property type="nucleotide sequence ID" value="NZ_JACONZ010000004.1"/>
</dbReference>
<dbReference type="InterPro" id="IPR002550">
    <property type="entry name" value="CNNM"/>
</dbReference>
<evidence type="ECO:0000256" key="10">
    <source>
        <dbReference type="SAM" id="Phobius"/>
    </source>
</evidence>
<evidence type="ECO:0000256" key="6">
    <source>
        <dbReference type="ARBA" id="ARBA00023122"/>
    </source>
</evidence>
<dbReference type="PANTHER" id="PTHR22777:SF17">
    <property type="entry name" value="UPF0053 PROTEIN SLL0260"/>
    <property type="match status" value="1"/>
</dbReference>
<organism evidence="13 14">
    <name type="scientific">Anaerofilum hominis</name>
    <dbReference type="NCBI Taxonomy" id="2763016"/>
    <lineage>
        <taxon>Bacteria</taxon>
        <taxon>Bacillati</taxon>
        <taxon>Bacillota</taxon>
        <taxon>Clostridia</taxon>
        <taxon>Eubacteriales</taxon>
        <taxon>Oscillospiraceae</taxon>
        <taxon>Anaerofilum</taxon>
    </lineage>
</organism>
<evidence type="ECO:0000256" key="4">
    <source>
        <dbReference type="ARBA" id="ARBA00022737"/>
    </source>
</evidence>
<evidence type="ECO:0000259" key="12">
    <source>
        <dbReference type="PROSITE" id="PS51846"/>
    </source>
</evidence>
<dbReference type="InterPro" id="IPR000644">
    <property type="entry name" value="CBS_dom"/>
</dbReference>
<dbReference type="Pfam" id="PF03471">
    <property type="entry name" value="CorC_HlyC"/>
    <property type="match status" value="1"/>
</dbReference>
<feature type="transmembrane region" description="Helical" evidence="10">
    <location>
        <begin position="91"/>
        <end position="111"/>
    </location>
</feature>
<dbReference type="CDD" id="cd04590">
    <property type="entry name" value="CBS_pair_CorC_HlyC_assoc"/>
    <property type="match status" value="1"/>
</dbReference>
<dbReference type="InterPro" id="IPR036318">
    <property type="entry name" value="FAD-bd_PCMH-like_sf"/>
</dbReference>
<feature type="domain" description="CBS" evidence="11">
    <location>
        <begin position="271"/>
        <end position="328"/>
    </location>
</feature>
<feature type="transmembrane region" description="Helical" evidence="10">
    <location>
        <begin position="62"/>
        <end position="84"/>
    </location>
</feature>
<keyword evidence="3 9" id="KW-0812">Transmembrane</keyword>
<dbReference type="PROSITE" id="PS51371">
    <property type="entry name" value="CBS"/>
    <property type="match status" value="2"/>
</dbReference>
<gene>
    <name evidence="13" type="ORF">H8S23_11565</name>
</gene>
<comment type="caution">
    <text evidence="13">The sequence shown here is derived from an EMBL/GenBank/DDBJ whole genome shotgun (WGS) entry which is preliminary data.</text>
</comment>
<evidence type="ECO:0000256" key="8">
    <source>
        <dbReference type="PROSITE-ProRule" id="PRU00703"/>
    </source>
</evidence>
<dbReference type="EMBL" id="JACONZ010000004">
    <property type="protein sequence ID" value="MBC5582145.1"/>
    <property type="molecule type" value="Genomic_DNA"/>
</dbReference>
<dbReference type="SMART" id="SM00116">
    <property type="entry name" value="CBS"/>
    <property type="match status" value="2"/>
</dbReference>
<dbReference type="Pfam" id="PF00571">
    <property type="entry name" value="CBS"/>
    <property type="match status" value="2"/>
</dbReference>
<feature type="domain" description="CBS" evidence="11">
    <location>
        <begin position="207"/>
        <end position="266"/>
    </location>
</feature>
<dbReference type="Gene3D" id="3.30.465.10">
    <property type="match status" value="1"/>
</dbReference>
<evidence type="ECO:0000256" key="2">
    <source>
        <dbReference type="ARBA" id="ARBA00006337"/>
    </source>
</evidence>
<evidence type="ECO:0000313" key="14">
    <source>
        <dbReference type="Proteomes" id="UP000659630"/>
    </source>
</evidence>
<dbReference type="Gene3D" id="3.10.580.10">
    <property type="entry name" value="CBS-domain"/>
    <property type="match status" value="1"/>
</dbReference>
<dbReference type="GO" id="GO:0050660">
    <property type="term" value="F:flavin adenine dinucleotide binding"/>
    <property type="evidence" value="ECO:0007669"/>
    <property type="project" value="InterPro"/>
</dbReference>
<evidence type="ECO:0000256" key="7">
    <source>
        <dbReference type="ARBA" id="ARBA00023136"/>
    </source>
</evidence>
<comment type="similarity">
    <text evidence="2">Belongs to the UPF0053 family.</text>
</comment>
<keyword evidence="6 8" id="KW-0129">CBS domain</keyword>